<keyword evidence="3" id="KW-0479">Metal-binding</keyword>
<dbReference type="EMBL" id="BLQM01000059">
    <property type="protein sequence ID" value="GMH57662.1"/>
    <property type="molecule type" value="Genomic_DNA"/>
</dbReference>
<feature type="compositionally biased region" description="Acidic residues" evidence="7">
    <location>
        <begin position="773"/>
        <end position="787"/>
    </location>
</feature>
<comment type="caution">
    <text evidence="9">The sequence shown here is derived from an EMBL/GenBank/DDBJ whole genome shotgun (WGS) entry which is preliminary data.</text>
</comment>
<feature type="compositionally biased region" description="Basic and acidic residues" evidence="7">
    <location>
        <begin position="211"/>
        <end position="221"/>
    </location>
</feature>
<feature type="compositionally biased region" description="Low complexity" evidence="7">
    <location>
        <begin position="1289"/>
        <end position="1303"/>
    </location>
</feature>
<gene>
    <name evidence="9" type="ORF">TL16_g02440</name>
</gene>
<keyword evidence="2" id="KW-0813">Transport</keyword>
<feature type="compositionally biased region" description="Low complexity" evidence="7">
    <location>
        <begin position="1463"/>
        <end position="1491"/>
    </location>
</feature>
<feature type="compositionally biased region" description="Acidic residues" evidence="7">
    <location>
        <begin position="932"/>
        <end position="945"/>
    </location>
</feature>
<evidence type="ECO:0000256" key="4">
    <source>
        <dbReference type="ARBA" id="ARBA00022771"/>
    </source>
</evidence>
<feature type="region of interest" description="Disordered" evidence="7">
    <location>
        <begin position="769"/>
        <end position="795"/>
    </location>
</feature>
<dbReference type="GO" id="GO:0006405">
    <property type="term" value="P:RNA export from nucleus"/>
    <property type="evidence" value="ECO:0007669"/>
    <property type="project" value="TreeGrafter"/>
</dbReference>
<evidence type="ECO:0000256" key="1">
    <source>
        <dbReference type="ARBA" id="ARBA00004123"/>
    </source>
</evidence>
<feature type="compositionally biased region" description="Low complexity" evidence="7">
    <location>
        <begin position="597"/>
        <end position="607"/>
    </location>
</feature>
<feature type="compositionally biased region" description="Low complexity" evidence="7">
    <location>
        <begin position="1236"/>
        <end position="1248"/>
    </location>
</feature>
<dbReference type="Proteomes" id="UP001162640">
    <property type="component" value="Unassembled WGS sequence"/>
</dbReference>
<dbReference type="InterPro" id="IPR001876">
    <property type="entry name" value="Znf_RanBP2"/>
</dbReference>
<feature type="compositionally biased region" description="Low complexity" evidence="7">
    <location>
        <begin position="1256"/>
        <end position="1273"/>
    </location>
</feature>
<dbReference type="GO" id="GO:0008139">
    <property type="term" value="F:nuclear localization sequence binding"/>
    <property type="evidence" value="ECO:0007669"/>
    <property type="project" value="TreeGrafter"/>
</dbReference>
<reference evidence="10" key="1">
    <citation type="journal article" date="2023" name="Commun. Biol.">
        <title>Genome analysis of Parmales, the sister group of diatoms, reveals the evolutionary specialization of diatoms from phago-mixotrophs to photoautotrophs.</title>
        <authorList>
            <person name="Ban H."/>
            <person name="Sato S."/>
            <person name="Yoshikawa S."/>
            <person name="Yamada K."/>
            <person name="Nakamura Y."/>
            <person name="Ichinomiya M."/>
            <person name="Sato N."/>
            <person name="Blanc-Mathieu R."/>
            <person name="Endo H."/>
            <person name="Kuwata A."/>
            <person name="Ogata H."/>
        </authorList>
    </citation>
    <scope>NUCLEOTIDE SEQUENCE [LARGE SCALE GENOMIC DNA]</scope>
</reference>
<keyword evidence="5" id="KW-0862">Zinc</keyword>
<dbReference type="Gene3D" id="4.10.1060.10">
    <property type="entry name" value="Zinc finger, RanBP2-type"/>
    <property type="match status" value="4"/>
</dbReference>
<feature type="compositionally biased region" description="Basic and acidic residues" evidence="7">
    <location>
        <begin position="1436"/>
        <end position="1445"/>
    </location>
</feature>
<feature type="compositionally biased region" description="Low complexity" evidence="7">
    <location>
        <begin position="1319"/>
        <end position="1340"/>
    </location>
</feature>
<evidence type="ECO:0000313" key="10">
    <source>
        <dbReference type="Proteomes" id="UP001162640"/>
    </source>
</evidence>
<feature type="region of interest" description="Disordered" evidence="7">
    <location>
        <begin position="1183"/>
        <end position="1211"/>
    </location>
</feature>
<evidence type="ECO:0000259" key="8">
    <source>
        <dbReference type="SMART" id="SM00547"/>
    </source>
</evidence>
<feature type="compositionally biased region" description="Low complexity" evidence="7">
    <location>
        <begin position="1515"/>
        <end position="1536"/>
    </location>
</feature>
<dbReference type="GO" id="GO:0008270">
    <property type="term" value="F:zinc ion binding"/>
    <property type="evidence" value="ECO:0007669"/>
    <property type="project" value="UniProtKB-KW"/>
</dbReference>
<sequence length="1581" mass="165056">METKATTAWKAIAEDASTLPKSKMEDLLGELGENFHGDELEIQIEKCGGDTLQRDKFVTWYREFVENDDEESVADSEVAEEKENAANAFDEVADGGVVEADDFDKLFEALGSTYDPDDHARYLPKVTSGGNIDKGKFVEWYIDWLFGDNEDDIGSSDEEVEVEEEEGDSSAPSGTGWGNAFKVTGWKCDVCMSNNIPDDKLACPACETVRPGKEKEHEASKKSSSVTPAPTGGFSFGSAPAAAPAPASTGGFSFGSAPAAAPAPASTGGFSFGTPAPAPAPVSGFTFGSPTPAHTPALEPPNPLETKATTAWKAIAEDASTLPKSKMEDLLGELGENFHGDELEIQIEKCGGDTLQRDKFVTWYREFVENDDEESVADSEVAEEKENAANAFDEVADGGVVEADDFDKLFEALGSTYDPDDHARYLPKVTSGGNIDKGKFVEWYIDWLFGDNEDDIGSSDEEVEVEEEEGDSSAPSGTGWGNAFKVTGWKCDVCMSNNIPDDKLACPACETVRPGKEKEHEASKTSSVISAPAGGFSFGSAPAAAPAPASTGGFSFGLAPAAPAPTPAPAATSIDAKTLPTPDNAINRKIQSGFSATTNEPETTTTTDPVGSIRNAGLKAHSAWDAVSPDSDSLPPSKMSDLLQELGENFHGDELDVQVKKCLANGTLDKKKFMSWYVDFLEDDDSSVADSHVEEEKENAANAFDEVAVNGVVTADDFAKLFKALGSTYDPDDHSRYLKVVKGSDSDIDRSKFVDWYIEWLFGDNEDNIGSSSEEEVEVEDEKDEGDSSAPTGTGWGSAFKVTGWKCDVCMSNNIPEDKLACPACETVRPGKEKEHEASKKSSVTSSAPAGGFSFGSAPAAAPAPASTGGFSFGSAAPPSGPASPPAPVPKSSDFTFGSPNPAPAPTAIAFGSQPPAAPKLNFAFGSPAPANDDEGEEEEEEVEMEDLLGELGENFHGDELEIQIEKCGGDTLQRDKFVTWYKAFCDDDDEESIADSEVAEEKENASSAFEEVADGGVVKADDFDKLFEALGSTYDPDDHARYLPKVTSGGNIDKGKFVEWYIDWLFGDNEDDIGSSDEKVEVEEEEGDSSAPSGTGWGNAFKVTGWKCDVCMSNNIPDDKLACPACETVRPGKEKEHEASKTSSVISAPAGGFSFGSAPAAAPAPASAGGFTFGSAAPAPAPAASSSGGFSIGSPAPAPTPTTSGFTFGSLAPAPAPAPALAPALAPSVATKPATKPAASAYPSTSKVAPKNPFSTAPAAAAKPVTKPAASAYPPTSKVSPKNPFSPTPAAAAKPTKPVASAFPPTSKVTPKNPFSPTPAAAAKPATKSAASAYPPTSKVAPKNPFSTTPAPAAAAKQPSKEEAKPAPLKFSFGVAGKSSAAAAFGTTSTFKTTPTKKEEEEAKPAPLKFSFGDAGKSSAAAAFGTKSSFKTTPTKKEEEETKPKSITFSFGDAATSSAASAFSTTSTFKTNPTSTTLSSPPPQLKLAKPAPKPTTFIFPKSKPAASSRPAVGSSLTSSLSSSLSSSLKKSPTSTIAGISPPLLRGRSFVEEPLTAINHEVAKKLSKSPKARTETEDDIE</sequence>
<proteinExistence type="predicted"/>
<comment type="subcellular location">
    <subcellularLocation>
        <location evidence="1">Nucleus</location>
    </subcellularLocation>
</comment>
<dbReference type="SMART" id="SM00547">
    <property type="entry name" value="ZnF_RBZ"/>
    <property type="match status" value="4"/>
</dbReference>
<feature type="region of interest" description="Disordered" evidence="7">
    <location>
        <begin position="1389"/>
        <end position="1451"/>
    </location>
</feature>
<feature type="compositionally biased region" description="Acidic residues" evidence="7">
    <location>
        <begin position="152"/>
        <end position="168"/>
    </location>
</feature>
<dbReference type="PANTHER" id="PTHR23193">
    <property type="entry name" value="NUCLEAR PORE COMPLEX PROTEIN NUP"/>
    <property type="match status" value="1"/>
</dbReference>
<keyword evidence="4" id="KW-0863">Zinc-finger</keyword>
<feature type="region of interest" description="Disordered" evidence="7">
    <location>
        <begin position="1463"/>
        <end position="1546"/>
    </location>
</feature>
<evidence type="ECO:0000256" key="3">
    <source>
        <dbReference type="ARBA" id="ARBA00022723"/>
    </source>
</evidence>
<dbReference type="SUPFAM" id="SSF47473">
    <property type="entry name" value="EF-hand"/>
    <property type="match status" value="1"/>
</dbReference>
<feature type="compositionally biased region" description="Acidic residues" evidence="7">
    <location>
        <begin position="1073"/>
        <end position="1089"/>
    </location>
</feature>
<feature type="compositionally biased region" description="Acidic residues" evidence="7">
    <location>
        <begin position="455"/>
        <end position="471"/>
    </location>
</feature>
<feature type="domain" description="RanBP2-type" evidence="8">
    <location>
        <begin position="487"/>
        <end position="512"/>
    </location>
</feature>
<feature type="region of interest" description="Disordered" evidence="7">
    <location>
        <begin position="455"/>
        <end position="479"/>
    </location>
</feature>
<dbReference type="InterPro" id="IPR011992">
    <property type="entry name" value="EF-hand-dom_pair"/>
</dbReference>
<feature type="region of interest" description="Disordered" evidence="7">
    <location>
        <begin position="152"/>
        <end position="176"/>
    </location>
</feature>
<evidence type="ECO:0000256" key="5">
    <source>
        <dbReference type="ARBA" id="ARBA00022833"/>
    </source>
</evidence>
<feature type="region of interest" description="Disordered" evidence="7">
    <location>
        <begin position="282"/>
        <end position="304"/>
    </location>
</feature>
<feature type="compositionally biased region" description="Pro residues" evidence="7">
    <location>
        <begin position="879"/>
        <end position="889"/>
    </location>
</feature>
<evidence type="ECO:0000256" key="7">
    <source>
        <dbReference type="SAM" id="MobiDB-lite"/>
    </source>
</evidence>
<dbReference type="GO" id="GO:0017056">
    <property type="term" value="F:structural constituent of nuclear pore"/>
    <property type="evidence" value="ECO:0007669"/>
    <property type="project" value="TreeGrafter"/>
</dbReference>
<dbReference type="PANTHER" id="PTHR23193:SF23">
    <property type="entry name" value="NUCLEAR PORE COMPLEX PROTEIN NUP153"/>
    <property type="match status" value="1"/>
</dbReference>
<protein>
    <recommendedName>
        <fullName evidence="8">RanBP2-type domain-containing protein</fullName>
    </recommendedName>
</protein>
<evidence type="ECO:0000256" key="2">
    <source>
        <dbReference type="ARBA" id="ARBA00022448"/>
    </source>
</evidence>
<dbReference type="GO" id="GO:0006606">
    <property type="term" value="P:protein import into nucleus"/>
    <property type="evidence" value="ECO:0007669"/>
    <property type="project" value="TreeGrafter"/>
</dbReference>
<feature type="region of interest" description="Disordered" evidence="7">
    <location>
        <begin position="211"/>
        <end position="232"/>
    </location>
</feature>
<dbReference type="InterPro" id="IPR026054">
    <property type="entry name" value="Nucleoporin"/>
</dbReference>
<feature type="domain" description="RanBP2-type" evidence="8">
    <location>
        <begin position="1105"/>
        <end position="1130"/>
    </location>
</feature>
<keyword evidence="6" id="KW-0539">Nucleus</keyword>
<organism evidence="9 10">
    <name type="scientific">Triparma laevis f. inornata</name>
    <dbReference type="NCBI Taxonomy" id="1714386"/>
    <lineage>
        <taxon>Eukaryota</taxon>
        <taxon>Sar</taxon>
        <taxon>Stramenopiles</taxon>
        <taxon>Ochrophyta</taxon>
        <taxon>Bolidophyceae</taxon>
        <taxon>Parmales</taxon>
        <taxon>Triparmaceae</taxon>
        <taxon>Triparma</taxon>
    </lineage>
</organism>
<feature type="domain" description="RanBP2-type" evidence="8">
    <location>
        <begin position="184"/>
        <end position="209"/>
    </location>
</feature>
<dbReference type="GO" id="GO:0005643">
    <property type="term" value="C:nuclear pore"/>
    <property type="evidence" value="ECO:0007669"/>
    <property type="project" value="TreeGrafter"/>
</dbReference>
<feature type="region of interest" description="Disordered" evidence="7">
    <location>
        <begin position="563"/>
        <end position="613"/>
    </location>
</feature>
<feature type="domain" description="RanBP2-type" evidence="8">
    <location>
        <begin position="803"/>
        <end position="828"/>
    </location>
</feature>
<evidence type="ECO:0000256" key="6">
    <source>
        <dbReference type="ARBA" id="ARBA00023242"/>
    </source>
</evidence>
<feature type="region of interest" description="Disordered" evidence="7">
    <location>
        <begin position="872"/>
        <end position="945"/>
    </location>
</feature>
<accession>A0A9W7DWJ1</accession>
<feature type="region of interest" description="Disordered" evidence="7">
    <location>
        <begin position="1073"/>
        <end position="1097"/>
    </location>
</feature>
<feature type="region of interest" description="Disordered" evidence="7">
    <location>
        <begin position="1561"/>
        <end position="1581"/>
    </location>
</feature>
<name>A0A9W7DWJ1_9STRA</name>
<feature type="region of interest" description="Disordered" evidence="7">
    <location>
        <begin position="1236"/>
        <end position="1369"/>
    </location>
</feature>
<dbReference type="Gene3D" id="1.10.238.10">
    <property type="entry name" value="EF-hand"/>
    <property type="match status" value="1"/>
</dbReference>
<evidence type="ECO:0000313" key="9">
    <source>
        <dbReference type="EMBL" id="GMH57662.1"/>
    </source>
</evidence>